<evidence type="ECO:0000256" key="2">
    <source>
        <dbReference type="SAM" id="MobiDB-lite"/>
    </source>
</evidence>
<dbReference type="AlphaFoldDB" id="A0A164XML7"/>
<dbReference type="Gene3D" id="1.25.40.20">
    <property type="entry name" value="Ankyrin repeat-containing domain"/>
    <property type="match status" value="1"/>
</dbReference>
<feature type="compositionally biased region" description="Polar residues" evidence="2">
    <location>
        <begin position="693"/>
        <end position="712"/>
    </location>
</feature>
<proteinExistence type="predicted"/>
<dbReference type="InterPro" id="IPR052072">
    <property type="entry name" value="Vascular_dev_regulator"/>
</dbReference>
<evidence type="ECO:0000313" key="4">
    <source>
        <dbReference type="EMBL" id="KZS96124.1"/>
    </source>
</evidence>
<dbReference type="SUPFAM" id="SSF48403">
    <property type="entry name" value="Ankyrin repeat"/>
    <property type="match status" value="1"/>
</dbReference>
<evidence type="ECO:0000259" key="3">
    <source>
        <dbReference type="PROSITE" id="PS51126"/>
    </source>
</evidence>
<dbReference type="STRING" id="1314777.A0A164XML7"/>
<feature type="region of interest" description="Disordered" evidence="2">
    <location>
        <begin position="777"/>
        <end position="801"/>
    </location>
</feature>
<dbReference type="InterPro" id="IPR002710">
    <property type="entry name" value="Dilute_dom"/>
</dbReference>
<dbReference type="PROSITE" id="PS51126">
    <property type="entry name" value="DILUTE"/>
    <property type="match status" value="1"/>
</dbReference>
<feature type="region of interest" description="Disordered" evidence="2">
    <location>
        <begin position="679"/>
        <end position="712"/>
    </location>
</feature>
<dbReference type="SMART" id="SM01132">
    <property type="entry name" value="DIL"/>
    <property type="match status" value="1"/>
</dbReference>
<feature type="compositionally biased region" description="Basic and acidic residues" evidence="2">
    <location>
        <begin position="679"/>
        <end position="688"/>
    </location>
</feature>
<dbReference type="GO" id="GO:0051020">
    <property type="term" value="F:GTPase binding"/>
    <property type="evidence" value="ECO:0007669"/>
    <property type="project" value="TreeGrafter"/>
</dbReference>
<accession>A0A164XML7</accession>
<protein>
    <recommendedName>
        <fullName evidence="3">Dilute domain-containing protein</fullName>
    </recommendedName>
</protein>
<dbReference type="EMBL" id="KV419400">
    <property type="protein sequence ID" value="KZS96124.1"/>
    <property type="molecule type" value="Genomic_DNA"/>
</dbReference>
<feature type="compositionally biased region" description="Polar residues" evidence="2">
    <location>
        <begin position="446"/>
        <end position="455"/>
    </location>
</feature>
<dbReference type="InterPro" id="IPR036770">
    <property type="entry name" value="Ankyrin_rpt-contain_sf"/>
</dbReference>
<dbReference type="Pfam" id="PF12796">
    <property type="entry name" value="Ank_2"/>
    <property type="match status" value="1"/>
</dbReference>
<feature type="repeat" description="ANK" evidence="1">
    <location>
        <begin position="122"/>
        <end position="154"/>
    </location>
</feature>
<organism evidence="4 5">
    <name type="scientific">Sistotremastrum niveocremeum HHB9708</name>
    <dbReference type="NCBI Taxonomy" id="1314777"/>
    <lineage>
        <taxon>Eukaryota</taxon>
        <taxon>Fungi</taxon>
        <taxon>Dikarya</taxon>
        <taxon>Basidiomycota</taxon>
        <taxon>Agaricomycotina</taxon>
        <taxon>Agaricomycetes</taxon>
        <taxon>Sistotremastrales</taxon>
        <taxon>Sistotremastraceae</taxon>
        <taxon>Sertulicium</taxon>
        <taxon>Sertulicium niveocremeum</taxon>
    </lineage>
</organism>
<keyword evidence="1" id="KW-0040">ANK repeat</keyword>
<evidence type="ECO:0000313" key="5">
    <source>
        <dbReference type="Proteomes" id="UP000076722"/>
    </source>
</evidence>
<feature type="domain" description="Dilute" evidence="3">
    <location>
        <begin position="315"/>
        <end position="661"/>
    </location>
</feature>
<dbReference type="InterPro" id="IPR037986">
    <property type="entry name" value="Myo5p-like_CBD_DIL"/>
</dbReference>
<dbReference type="PANTHER" id="PTHR16027">
    <property type="entry name" value="DILUTE DOMAIN-CONTAINING PROTEIN YPR089W"/>
    <property type="match status" value="1"/>
</dbReference>
<dbReference type="OrthoDB" id="426293at2759"/>
<keyword evidence="5" id="KW-1185">Reference proteome</keyword>
<dbReference type="InterPro" id="IPR002110">
    <property type="entry name" value="Ankyrin_rpt"/>
</dbReference>
<dbReference type="PROSITE" id="PS50088">
    <property type="entry name" value="ANK_REPEAT"/>
    <property type="match status" value="1"/>
</dbReference>
<feature type="compositionally biased region" description="Polar residues" evidence="2">
    <location>
        <begin position="863"/>
        <end position="881"/>
    </location>
</feature>
<dbReference type="PANTHER" id="PTHR16027:SF6">
    <property type="entry name" value="DILUTE DOMAIN-CONTAINING PROTEIN"/>
    <property type="match status" value="1"/>
</dbReference>
<dbReference type="Proteomes" id="UP000076722">
    <property type="component" value="Unassembled WGS sequence"/>
</dbReference>
<feature type="region of interest" description="Disordered" evidence="2">
    <location>
        <begin position="424"/>
        <end position="471"/>
    </location>
</feature>
<name>A0A164XML7_9AGAM</name>
<feature type="region of interest" description="Disordered" evidence="2">
    <location>
        <begin position="833"/>
        <end position="889"/>
    </location>
</feature>
<dbReference type="CDD" id="cd15473">
    <property type="entry name" value="Myo5p-like_CBD_DIL_ANK"/>
    <property type="match status" value="1"/>
</dbReference>
<evidence type="ECO:0000256" key="1">
    <source>
        <dbReference type="PROSITE-ProRule" id="PRU00023"/>
    </source>
</evidence>
<sequence length="889" mass="100304">MVPQTIDLTPKPDLQPIYPTPSQVSVLISPSSSLTPAEKRAFVAHCLHRACIFGDLALLSYLLADPHVRPFVDLDVQDEDGFGPITTIIMGFGSDSDREVEREECIRLLVAEGADINHKDLAGWTPLHHASLLSPPTLISFLVMQGASTLQRTNRNLTPVDVIRGYSTIPGREDIVSLLEESMREEGWKGGRLELNRREEERITKRNKTRKDIREYVTRVLELPDGWWGNDAGVTSDESDSSDDEDDYLDDCDVQNTPPRNWTSILAFSPHSLPQILKTLIVDVQPSLQNMEPARGLYLCTRFACLWGNADWVEDLVVGGVDKIEEVVYAHPEDLSCLTFWLSNCTILLHLLRCDQDVAESIDVLGLFTLIEELINAIQVFIIRIVERRIDPLIDTCLLDHTPLSTEFDSIQFESEWSFFGSLTSKKKKTSPGTPSPFIRSPPQTPQRTNFNVHNPPSRPSSPPASLISPSSARFSSLRQSISRAKGETLPGTPALQNFLDQISSQSPAPNPRDITAVLTALHTLLCLSGVNPAMIVQAFSQIMYWTACEMFNRILTRKKYLCRSRAIQIGMNIGVIEEWVGTVELPKGIESHFSPVKELLHWLQCLSSITEFPDLVATVQMMRNLNPFQMRRAVRDYKYEVSENRMPEECSQYLAQLQKDWERHRVKVGVETLRKELDERDRDHDDSFSDSAMDSQSVAGYAASTSTNTLDSETGNLQEAIDLLFDRNYEKSEWLPPKPPPVLGELLESRYMLPLLLPSDPVMLCALPRKIDPPKQRVSPLGTLRASTPDGERSASRVSQRTRNAMVYRLRPRRVRVTSLRTLKFVDGTYRWPQHGDEDMSLPNPDPEIEHSPPNSPRFTAIQRQPSTSRKAIRRTSSGFVESELGPY</sequence>
<gene>
    <name evidence="4" type="ORF">SISNIDRAFT_407962</name>
</gene>
<dbReference type="Pfam" id="PF01843">
    <property type="entry name" value="DIL"/>
    <property type="match status" value="1"/>
</dbReference>
<reference evidence="4 5" key="1">
    <citation type="journal article" date="2016" name="Mol. Biol. Evol.">
        <title>Comparative Genomics of Early-Diverging Mushroom-Forming Fungi Provides Insights into the Origins of Lignocellulose Decay Capabilities.</title>
        <authorList>
            <person name="Nagy L.G."/>
            <person name="Riley R."/>
            <person name="Tritt A."/>
            <person name="Adam C."/>
            <person name="Daum C."/>
            <person name="Floudas D."/>
            <person name="Sun H."/>
            <person name="Yadav J.S."/>
            <person name="Pangilinan J."/>
            <person name="Larsson K.H."/>
            <person name="Matsuura K."/>
            <person name="Barry K."/>
            <person name="Labutti K."/>
            <person name="Kuo R."/>
            <person name="Ohm R.A."/>
            <person name="Bhattacharya S.S."/>
            <person name="Shirouzu T."/>
            <person name="Yoshinaga Y."/>
            <person name="Martin F.M."/>
            <person name="Grigoriev I.V."/>
            <person name="Hibbett D.S."/>
        </authorList>
    </citation>
    <scope>NUCLEOTIDE SEQUENCE [LARGE SCALE GENOMIC DNA]</scope>
    <source>
        <strain evidence="4 5">HHB9708</strain>
    </source>
</reference>